<evidence type="ECO:0000313" key="2">
    <source>
        <dbReference type="Proteomes" id="UP001152622"/>
    </source>
</evidence>
<keyword evidence="2" id="KW-1185">Reference proteome</keyword>
<dbReference type="EMBL" id="JAINUF010000021">
    <property type="protein sequence ID" value="KAJ8334620.1"/>
    <property type="molecule type" value="Genomic_DNA"/>
</dbReference>
<protein>
    <submittedName>
        <fullName evidence="1">Uncharacterized protein</fullName>
    </submittedName>
</protein>
<dbReference type="Proteomes" id="UP001152622">
    <property type="component" value="Chromosome 21"/>
</dbReference>
<comment type="caution">
    <text evidence="1">The sequence shown here is derived from an EMBL/GenBank/DDBJ whole genome shotgun (WGS) entry which is preliminary data.</text>
</comment>
<reference evidence="1" key="1">
    <citation type="journal article" date="2023" name="Science">
        <title>Genome structures resolve the early diversification of teleost fishes.</title>
        <authorList>
            <person name="Parey E."/>
            <person name="Louis A."/>
            <person name="Montfort J."/>
            <person name="Bouchez O."/>
            <person name="Roques C."/>
            <person name="Iampietro C."/>
            <person name="Lluch J."/>
            <person name="Castinel A."/>
            <person name="Donnadieu C."/>
            <person name="Desvignes T."/>
            <person name="Floi Bucao C."/>
            <person name="Jouanno E."/>
            <person name="Wen M."/>
            <person name="Mejri S."/>
            <person name="Dirks R."/>
            <person name="Jansen H."/>
            <person name="Henkel C."/>
            <person name="Chen W.J."/>
            <person name="Zahm M."/>
            <person name="Cabau C."/>
            <person name="Klopp C."/>
            <person name="Thompson A.W."/>
            <person name="Robinson-Rechavi M."/>
            <person name="Braasch I."/>
            <person name="Lecointre G."/>
            <person name="Bobe J."/>
            <person name="Postlethwait J.H."/>
            <person name="Berthelot C."/>
            <person name="Roest Crollius H."/>
            <person name="Guiguen Y."/>
        </authorList>
    </citation>
    <scope>NUCLEOTIDE SEQUENCE</scope>
    <source>
        <strain evidence="1">WJC10195</strain>
    </source>
</reference>
<name>A0A9Q1IBP8_SYNKA</name>
<proteinExistence type="predicted"/>
<sequence>MPQMERRPSLHRNVQFKGFFLLCAEQALWVADCGSKEHQILSFFKNRPTSPALSARRFLGRDGSVRDASVGPSLTRVRRGLVPLRSELTSRWRRLEQLVGSAEGEQEGTCAFRVSRRVGGSTRAPGLHRAACHTRRS</sequence>
<accession>A0A9Q1IBP8</accession>
<gene>
    <name evidence="1" type="ORF">SKAU_G00402590</name>
</gene>
<dbReference type="AlphaFoldDB" id="A0A9Q1IBP8"/>
<evidence type="ECO:0000313" key="1">
    <source>
        <dbReference type="EMBL" id="KAJ8334620.1"/>
    </source>
</evidence>
<organism evidence="1 2">
    <name type="scientific">Synaphobranchus kaupii</name>
    <name type="common">Kaup's arrowtooth eel</name>
    <dbReference type="NCBI Taxonomy" id="118154"/>
    <lineage>
        <taxon>Eukaryota</taxon>
        <taxon>Metazoa</taxon>
        <taxon>Chordata</taxon>
        <taxon>Craniata</taxon>
        <taxon>Vertebrata</taxon>
        <taxon>Euteleostomi</taxon>
        <taxon>Actinopterygii</taxon>
        <taxon>Neopterygii</taxon>
        <taxon>Teleostei</taxon>
        <taxon>Anguilliformes</taxon>
        <taxon>Synaphobranchidae</taxon>
        <taxon>Synaphobranchus</taxon>
    </lineage>
</organism>